<dbReference type="SUPFAM" id="SSF89550">
    <property type="entry name" value="PHP domain-like"/>
    <property type="match status" value="1"/>
</dbReference>
<dbReference type="GO" id="GO:0000105">
    <property type="term" value="P:L-histidine biosynthetic process"/>
    <property type="evidence" value="ECO:0007669"/>
    <property type="project" value="UniProtKB-UniPathway"/>
</dbReference>
<dbReference type="Pfam" id="PF02811">
    <property type="entry name" value="PHP"/>
    <property type="match status" value="1"/>
</dbReference>
<dbReference type="EC" id="3.1.3.15" evidence="3"/>
<dbReference type="GO" id="GO:0005737">
    <property type="term" value="C:cytoplasm"/>
    <property type="evidence" value="ECO:0007669"/>
    <property type="project" value="TreeGrafter"/>
</dbReference>
<dbReference type="RefSeq" id="WP_124193920.1">
    <property type="nucleotide sequence ID" value="NZ_REGA01000001.1"/>
</dbReference>
<dbReference type="InterPro" id="IPR004013">
    <property type="entry name" value="PHP_dom"/>
</dbReference>
<evidence type="ECO:0000313" key="10">
    <source>
        <dbReference type="Proteomes" id="UP000282323"/>
    </source>
</evidence>
<dbReference type="Proteomes" id="UP000282323">
    <property type="component" value="Unassembled WGS sequence"/>
</dbReference>
<dbReference type="UniPathway" id="UPA00031">
    <property type="reaction ID" value="UER00013"/>
</dbReference>
<protein>
    <recommendedName>
        <fullName evidence="3">histidinol-phosphatase</fullName>
        <ecNumber evidence="3">3.1.3.15</ecNumber>
    </recommendedName>
</protein>
<dbReference type="InterPro" id="IPR016195">
    <property type="entry name" value="Pol/histidinol_Pase-like"/>
</dbReference>
<keyword evidence="6" id="KW-0368">Histidine biosynthesis</keyword>
<evidence type="ECO:0000256" key="7">
    <source>
        <dbReference type="ARBA" id="ARBA00049158"/>
    </source>
</evidence>
<comment type="pathway">
    <text evidence="1">Amino-acid biosynthesis; L-histidine biosynthesis; L-histidine from 5-phospho-alpha-D-ribose 1-diphosphate: step 8/9.</text>
</comment>
<gene>
    <name evidence="9" type="ORF">EA473_01695</name>
</gene>
<comment type="caution">
    <text evidence="9">The sequence shown here is derived from an EMBL/GenBank/DDBJ whole genome shotgun (WGS) entry which is preliminary data.</text>
</comment>
<evidence type="ECO:0000259" key="8">
    <source>
        <dbReference type="Pfam" id="PF02811"/>
    </source>
</evidence>
<proteinExistence type="inferred from homology"/>
<keyword evidence="4" id="KW-0028">Amino-acid biosynthesis</keyword>
<evidence type="ECO:0000256" key="1">
    <source>
        <dbReference type="ARBA" id="ARBA00004970"/>
    </source>
</evidence>
<keyword evidence="5" id="KW-0378">Hydrolase</keyword>
<feature type="domain" description="PHP" evidence="8">
    <location>
        <begin position="3"/>
        <end position="193"/>
    </location>
</feature>
<reference evidence="9 10" key="1">
    <citation type="submission" date="2018-10" db="EMBL/GenBank/DDBJ databases">
        <title>Natrarchaeobius chitinivorans gen. nov., sp. nov., and Natrarchaeobius haloalkaliphilus sp. nov., alkaliphilic, chitin-utilizing haloarchaea from hypersaline alkaline lakes.</title>
        <authorList>
            <person name="Sorokin D.Y."/>
            <person name="Elcheninov A.G."/>
            <person name="Kostrikina N.A."/>
            <person name="Bale N.J."/>
            <person name="Sinninghe Damste J.S."/>
            <person name="Khijniak T.V."/>
            <person name="Kublanov I.V."/>
            <person name="Toshchakov S.V."/>
        </authorList>
    </citation>
    <scope>NUCLEOTIDE SEQUENCE [LARGE SCALE GENOMIC DNA]</scope>
    <source>
        <strain evidence="9 10">AArcht4T</strain>
    </source>
</reference>
<dbReference type="OrthoDB" id="9968at2157"/>
<dbReference type="EMBL" id="REGA01000001">
    <property type="protein sequence ID" value="RQG98110.1"/>
    <property type="molecule type" value="Genomic_DNA"/>
</dbReference>
<sequence length="262" mass="29468">MQDFHAHSNYSDGGFLEGMARSAESAGLEGIGFTDHCNVSPRERLETVRSVYGFNLDITYERRRRAIERLREETSLAIYDAVEMDYDPRDEPEIRAFLEEAAFDYALGSVHEIRGMNVQVASNFVELADDELDAIVEDYVETLVSLIESELFDVAAHVDLIARTSPLRGRATDDHYRRIASAFASSRTVPEINAGRALTDEEIVHPSERFLEVLREFDVPVTVGTDSHRPAEVGDRADFLREFVAEYGVDPVAPPGLERPKE</sequence>
<name>A0A3N6MLE8_NATCH</name>
<dbReference type="PANTHER" id="PTHR21039:SF0">
    <property type="entry name" value="HISTIDINOL-PHOSPHATASE"/>
    <property type="match status" value="1"/>
</dbReference>
<comment type="similarity">
    <text evidence="2">Belongs to the PHP hydrolase family. HisK subfamily.</text>
</comment>
<evidence type="ECO:0000256" key="6">
    <source>
        <dbReference type="ARBA" id="ARBA00023102"/>
    </source>
</evidence>
<dbReference type="GO" id="GO:0004401">
    <property type="term" value="F:histidinol-phosphatase activity"/>
    <property type="evidence" value="ECO:0007669"/>
    <property type="project" value="UniProtKB-EC"/>
</dbReference>
<evidence type="ECO:0000313" key="9">
    <source>
        <dbReference type="EMBL" id="RQG98110.1"/>
    </source>
</evidence>
<dbReference type="InterPro" id="IPR010140">
    <property type="entry name" value="Histidinol_P_phosphatase_HisJ"/>
</dbReference>
<organism evidence="9 10">
    <name type="scientific">Natrarchaeobius chitinivorans</name>
    <dbReference type="NCBI Taxonomy" id="1679083"/>
    <lineage>
        <taxon>Archaea</taxon>
        <taxon>Methanobacteriati</taxon>
        <taxon>Methanobacteriota</taxon>
        <taxon>Stenosarchaea group</taxon>
        <taxon>Halobacteria</taxon>
        <taxon>Halobacteriales</taxon>
        <taxon>Natrialbaceae</taxon>
        <taxon>Natrarchaeobius</taxon>
    </lineage>
</organism>
<dbReference type="AlphaFoldDB" id="A0A3N6MLE8"/>
<comment type="catalytic activity">
    <reaction evidence="7">
        <text>L-histidinol phosphate + H2O = L-histidinol + phosphate</text>
        <dbReference type="Rhea" id="RHEA:14465"/>
        <dbReference type="ChEBI" id="CHEBI:15377"/>
        <dbReference type="ChEBI" id="CHEBI:43474"/>
        <dbReference type="ChEBI" id="CHEBI:57699"/>
        <dbReference type="ChEBI" id="CHEBI:57980"/>
        <dbReference type="EC" id="3.1.3.15"/>
    </reaction>
</comment>
<evidence type="ECO:0000256" key="3">
    <source>
        <dbReference type="ARBA" id="ARBA00013085"/>
    </source>
</evidence>
<dbReference type="Gene3D" id="3.20.20.140">
    <property type="entry name" value="Metal-dependent hydrolases"/>
    <property type="match status" value="1"/>
</dbReference>
<accession>A0A3N6MLE8</accession>
<evidence type="ECO:0000256" key="4">
    <source>
        <dbReference type="ARBA" id="ARBA00022605"/>
    </source>
</evidence>
<evidence type="ECO:0000256" key="5">
    <source>
        <dbReference type="ARBA" id="ARBA00022801"/>
    </source>
</evidence>
<evidence type="ECO:0000256" key="2">
    <source>
        <dbReference type="ARBA" id="ARBA00009152"/>
    </source>
</evidence>
<keyword evidence="10" id="KW-1185">Reference proteome</keyword>
<dbReference type="PANTHER" id="PTHR21039">
    <property type="entry name" value="HISTIDINOL PHOSPHATASE-RELATED"/>
    <property type="match status" value="1"/>
</dbReference>